<feature type="region of interest" description="Disordered" evidence="1">
    <location>
        <begin position="1"/>
        <end position="36"/>
    </location>
</feature>
<dbReference type="Proteomes" id="UP000299102">
    <property type="component" value="Unassembled WGS sequence"/>
</dbReference>
<keyword evidence="3" id="KW-1185">Reference proteome</keyword>
<dbReference type="EMBL" id="BGZK01000282">
    <property type="protein sequence ID" value="GBP33963.1"/>
    <property type="molecule type" value="Genomic_DNA"/>
</dbReference>
<proteinExistence type="predicted"/>
<evidence type="ECO:0000256" key="1">
    <source>
        <dbReference type="SAM" id="MobiDB-lite"/>
    </source>
</evidence>
<name>A0A4C1V558_EUMVA</name>
<dbReference type="AlphaFoldDB" id="A0A4C1V558"/>
<feature type="compositionally biased region" description="Basic and acidic residues" evidence="1">
    <location>
        <begin position="11"/>
        <end position="23"/>
    </location>
</feature>
<evidence type="ECO:0000313" key="2">
    <source>
        <dbReference type="EMBL" id="GBP33963.1"/>
    </source>
</evidence>
<gene>
    <name evidence="2" type="ORF">EVAR_24877_1</name>
</gene>
<protein>
    <submittedName>
        <fullName evidence="2">Uncharacterized protein</fullName>
    </submittedName>
</protein>
<organism evidence="2 3">
    <name type="scientific">Eumeta variegata</name>
    <name type="common">Bagworm moth</name>
    <name type="synonym">Eumeta japonica</name>
    <dbReference type="NCBI Taxonomy" id="151549"/>
    <lineage>
        <taxon>Eukaryota</taxon>
        <taxon>Metazoa</taxon>
        <taxon>Ecdysozoa</taxon>
        <taxon>Arthropoda</taxon>
        <taxon>Hexapoda</taxon>
        <taxon>Insecta</taxon>
        <taxon>Pterygota</taxon>
        <taxon>Neoptera</taxon>
        <taxon>Endopterygota</taxon>
        <taxon>Lepidoptera</taxon>
        <taxon>Glossata</taxon>
        <taxon>Ditrysia</taxon>
        <taxon>Tineoidea</taxon>
        <taxon>Psychidae</taxon>
        <taxon>Oiketicinae</taxon>
        <taxon>Eumeta</taxon>
    </lineage>
</organism>
<reference evidence="2 3" key="1">
    <citation type="journal article" date="2019" name="Commun. Biol.">
        <title>The bagworm genome reveals a unique fibroin gene that provides high tensile strength.</title>
        <authorList>
            <person name="Kono N."/>
            <person name="Nakamura H."/>
            <person name="Ohtoshi R."/>
            <person name="Tomita M."/>
            <person name="Numata K."/>
            <person name="Arakawa K."/>
        </authorList>
    </citation>
    <scope>NUCLEOTIDE SEQUENCE [LARGE SCALE GENOMIC DNA]</scope>
</reference>
<comment type="caution">
    <text evidence="2">The sequence shown here is derived from an EMBL/GenBank/DDBJ whole genome shotgun (WGS) entry which is preliminary data.</text>
</comment>
<sequence>MTSTPTAVQYNKDRCRADRHEEPSSDSSGAAECLPIPAPAPGAGRFIAFSIGRISKLTDNCQIDHDDRVTRRADCHIPRRGRAEEAF</sequence>
<accession>A0A4C1V558</accession>
<evidence type="ECO:0000313" key="3">
    <source>
        <dbReference type="Proteomes" id="UP000299102"/>
    </source>
</evidence>